<dbReference type="GO" id="GO:0005524">
    <property type="term" value="F:ATP binding"/>
    <property type="evidence" value="ECO:0007669"/>
    <property type="project" value="UniProtKB-KW"/>
</dbReference>
<organism evidence="4 5">
    <name type="scientific">Geobacillus kaustophilus</name>
    <dbReference type="NCBI Taxonomy" id="1462"/>
    <lineage>
        <taxon>Bacteria</taxon>
        <taxon>Bacillati</taxon>
        <taxon>Bacillota</taxon>
        <taxon>Bacilli</taxon>
        <taxon>Bacillales</taxon>
        <taxon>Anoxybacillaceae</taxon>
        <taxon>Geobacillus</taxon>
        <taxon>Geobacillus thermoleovorans group</taxon>
    </lineage>
</organism>
<dbReference type="PATRIC" id="fig|1462.6.peg.1448"/>
<evidence type="ECO:0000256" key="1">
    <source>
        <dbReference type="ARBA" id="ARBA00022741"/>
    </source>
</evidence>
<dbReference type="PANTHER" id="PTHR43158:SF2">
    <property type="entry name" value="SKFA PEPTIDE EXPORT ATP-BINDING PROTEIN SKFE"/>
    <property type="match status" value="1"/>
</dbReference>
<sequence length="261" mass="29418">MTVIIRMCDVSWVRGGRTILHDMNWEVKEGEQWAILGLNGSGKTSLLNIVTGYQYPTRGDVEVLGYRFGQASLPELRRHIGFVSSSLLDQFHDTLQAETVEDIIISGKFATIGLYDAVTDDDRAEAESFMEAFRLQAVKGKQYATLSQGEKRKTLIARALMAHPKLLILDEPTVGLDLLAREEILSLIGQIVTQPCHLLYVTHYIEEIVDSITHVLLLQDGRIVAAGRKEDVLTDERLSEAFRLPIRIHWEHGRPWVSVGR</sequence>
<evidence type="ECO:0000313" key="4">
    <source>
        <dbReference type="EMBL" id="KJE26638.1"/>
    </source>
</evidence>
<dbReference type="InterPro" id="IPR003593">
    <property type="entry name" value="AAA+_ATPase"/>
</dbReference>
<gene>
    <name evidence="4" type="ORF">LG52_1258</name>
</gene>
<dbReference type="PROSITE" id="PS50893">
    <property type="entry name" value="ABC_TRANSPORTER_2"/>
    <property type="match status" value="1"/>
</dbReference>
<dbReference type="Gene3D" id="3.40.50.300">
    <property type="entry name" value="P-loop containing nucleotide triphosphate hydrolases"/>
    <property type="match status" value="1"/>
</dbReference>
<comment type="caution">
    <text evidence="4">The sequence shown here is derived from an EMBL/GenBank/DDBJ whole genome shotgun (WGS) entry which is preliminary data.</text>
</comment>
<keyword evidence="2" id="KW-0067">ATP-binding</keyword>
<evidence type="ECO:0000259" key="3">
    <source>
        <dbReference type="PROSITE" id="PS50893"/>
    </source>
</evidence>
<dbReference type="AlphaFoldDB" id="A0A0D8BQZ1"/>
<keyword evidence="1" id="KW-0547">Nucleotide-binding</keyword>
<feature type="domain" description="ABC transporter" evidence="3">
    <location>
        <begin position="5"/>
        <end position="245"/>
    </location>
</feature>
<dbReference type="EMBL" id="JYBP01000003">
    <property type="protein sequence ID" value="KJE26638.1"/>
    <property type="molecule type" value="Genomic_DNA"/>
</dbReference>
<dbReference type="Proteomes" id="UP000032522">
    <property type="component" value="Unassembled WGS sequence"/>
</dbReference>
<protein>
    <submittedName>
        <fullName evidence="4">ABC transporter family protein</fullName>
    </submittedName>
</protein>
<dbReference type="RefSeq" id="WP_044731333.1">
    <property type="nucleotide sequence ID" value="NZ_JYBP01000003.1"/>
</dbReference>
<evidence type="ECO:0000313" key="5">
    <source>
        <dbReference type="Proteomes" id="UP000032522"/>
    </source>
</evidence>
<accession>A0A0D8BQZ1</accession>
<dbReference type="Pfam" id="PF00005">
    <property type="entry name" value="ABC_tran"/>
    <property type="match status" value="1"/>
</dbReference>
<dbReference type="CDD" id="cd03230">
    <property type="entry name" value="ABC_DR_subfamily_A"/>
    <property type="match status" value="1"/>
</dbReference>
<dbReference type="PANTHER" id="PTHR43158">
    <property type="entry name" value="SKFA PEPTIDE EXPORT ATP-BINDING PROTEIN SKFE"/>
    <property type="match status" value="1"/>
</dbReference>
<evidence type="ECO:0000256" key="2">
    <source>
        <dbReference type="ARBA" id="ARBA00022840"/>
    </source>
</evidence>
<dbReference type="OrthoDB" id="9789994at2"/>
<dbReference type="SUPFAM" id="SSF52540">
    <property type="entry name" value="P-loop containing nucleoside triphosphate hydrolases"/>
    <property type="match status" value="1"/>
</dbReference>
<reference evidence="4 5" key="1">
    <citation type="submission" date="2015-01" db="EMBL/GenBank/DDBJ databases">
        <authorList>
            <person name="Filippidou S."/>
            <person name="Jeanneret N."/>
            <person name="Russel-Delif L."/>
            <person name="Junier T."/>
            <person name="Wunderlin T."/>
            <person name="Molina V."/>
            <person name="Johnson S.L."/>
            <person name="Davenport K.W."/>
            <person name="Chain P.S."/>
            <person name="Dorador C."/>
            <person name="Junier P."/>
        </authorList>
    </citation>
    <scope>NUCLEOTIDE SEQUENCE [LARGE SCALE GENOMIC DNA]</scope>
    <source>
        <strain evidence="4 5">Et7/4</strain>
    </source>
</reference>
<name>A0A0D8BQZ1_GEOKU</name>
<dbReference type="GO" id="GO:0016887">
    <property type="term" value="F:ATP hydrolysis activity"/>
    <property type="evidence" value="ECO:0007669"/>
    <property type="project" value="InterPro"/>
</dbReference>
<dbReference type="InterPro" id="IPR027417">
    <property type="entry name" value="P-loop_NTPase"/>
</dbReference>
<dbReference type="SMART" id="SM00382">
    <property type="entry name" value="AAA"/>
    <property type="match status" value="1"/>
</dbReference>
<proteinExistence type="predicted"/>
<dbReference type="InterPro" id="IPR003439">
    <property type="entry name" value="ABC_transporter-like_ATP-bd"/>
</dbReference>